<evidence type="ECO:0000313" key="20">
    <source>
        <dbReference type="EMBL" id="OKL47323.1"/>
    </source>
</evidence>
<evidence type="ECO:0000256" key="8">
    <source>
        <dbReference type="ARBA" id="ARBA00022475"/>
    </source>
</evidence>
<comment type="caution">
    <text evidence="20">The sequence shown here is derived from an EMBL/GenBank/DDBJ whole genome shotgun (WGS) entry which is preliminary data.</text>
</comment>
<protein>
    <recommendedName>
        <fullName evidence="7 18">Phosphatidate cytidylyltransferase</fullName>
        <ecNumber evidence="6 18">2.7.7.41</ecNumber>
    </recommendedName>
</protein>
<comment type="pathway">
    <text evidence="3 18">Phospholipid metabolism; CDP-diacylglycerol biosynthesis; CDP-diacylglycerol from sn-glycerol 3-phosphate: step 3/3.</text>
</comment>
<proteinExistence type="inferred from homology"/>
<dbReference type="Proteomes" id="UP000186785">
    <property type="component" value="Unassembled WGS sequence"/>
</dbReference>
<organism evidence="20 21">
    <name type="scientific">Boudabousia liubingyangii</name>
    <dbReference type="NCBI Taxonomy" id="1921764"/>
    <lineage>
        <taxon>Bacteria</taxon>
        <taxon>Bacillati</taxon>
        <taxon>Actinomycetota</taxon>
        <taxon>Actinomycetes</taxon>
        <taxon>Actinomycetales</taxon>
        <taxon>Actinomycetaceae</taxon>
        <taxon>Boudabousia</taxon>
    </lineage>
</organism>
<feature type="transmembrane region" description="Helical" evidence="19">
    <location>
        <begin position="129"/>
        <end position="147"/>
    </location>
</feature>
<evidence type="ECO:0000256" key="19">
    <source>
        <dbReference type="SAM" id="Phobius"/>
    </source>
</evidence>
<evidence type="ECO:0000256" key="4">
    <source>
        <dbReference type="ARBA" id="ARBA00005189"/>
    </source>
</evidence>
<dbReference type="GO" id="GO:0004605">
    <property type="term" value="F:phosphatidate cytidylyltransferase activity"/>
    <property type="evidence" value="ECO:0007669"/>
    <property type="project" value="UniProtKB-EC"/>
</dbReference>
<dbReference type="PROSITE" id="PS01315">
    <property type="entry name" value="CDS"/>
    <property type="match status" value="1"/>
</dbReference>
<evidence type="ECO:0000256" key="5">
    <source>
        <dbReference type="ARBA" id="ARBA00010185"/>
    </source>
</evidence>
<dbReference type="EMBL" id="MQSV01000004">
    <property type="protein sequence ID" value="OKL47323.1"/>
    <property type="molecule type" value="Genomic_DNA"/>
</dbReference>
<keyword evidence="10 18" id="KW-0808">Transferase</keyword>
<dbReference type="PANTHER" id="PTHR46382:SF1">
    <property type="entry name" value="PHOSPHATIDATE CYTIDYLYLTRANSFERASE"/>
    <property type="match status" value="1"/>
</dbReference>
<evidence type="ECO:0000256" key="18">
    <source>
        <dbReference type="RuleBase" id="RU003938"/>
    </source>
</evidence>
<keyword evidence="8" id="KW-1003">Cell membrane</keyword>
<evidence type="ECO:0000256" key="12">
    <source>
        <dbReference type="ARBA" id="ARBA00022695"/>
    </source>
</evidence>
<evidence type="ECO:0000256" key="3">
    <source>
        <dbReference type="ARBA" id="ARBA00005119"/>
    </source>
</evidence>
<keyword evidence="9" id="KW-0444">Lipid biosynthesis</keyword>
<reference evidence="20 21" key="1">
    <citation type="submission" date="2016-11" db="EMBL/GenBank/DDBJ databases">
        <title>Actinomyces gypaetusis sp. nov. isolated from the vulture Gypaetus barbatus in Qinghai Tibet Plateau China.</title>
        <authorList>
            <person name="Meng X."/>
        </authorList>
    </citation>
    <scope>NUCLEOTIDE SEQUENCE [LARGE SCALE GENOMIC DNA]</scope>
    <source>
        <strain evidence="20 21">VUL4_2</strain>
    </source>
</reference>
<evidence type="ECO:0000256" key="13">
    <source>
        <dbReference type="ARBA" id="ARBA00022989"/>
    </source>
</evidence>
<evidence type="ECO:0000256" key="6">
    <source>
        <dbReference type="ARBA" id="ARBA00012487"/>
    </source>
</evidence>
<feature type="transmembrane region" description="Helical" evidence="19">
    <location>
        <begin position="71"/>
        <end position="89"/>
    </location>
</feature>
<feature type="transmembrane region" description="Helical" evidence="19">
    <location>
        <begin position="235"/>
        <end position="255"/>
    </location>
</feature>
<comment type="catalytic activity">
    <reaction evidence="1 18">
        <text>a 1,2-diacyl-sn-glycero-3-phosphate + CTP + H(+) = a CDP-1,2-diacyl-sn-glycerol + diphosphate</text>
        <dbReference type="Rhea" id="RHEA:16229"/>
        <dbReference type="ChEBI" id="CHEBI:15378"/>
        <dbReference type="ChEBI" id="CHEBI:33019"/>
        <dbReference type="ChEBI" id="CHEBI:37563"/>
        <dbReference type="ChEBI" id="CHEBI:58332"/>
        <dbReference type="ChEBI" id="CHEBI:58608"/>
        <dbReference type="EC" id="2.7.7.41"/>
    </reaction>
</comment>
<evidence type="ECO:0000256" key="9">
    <source>
        <dbReference type="ARBA" id="ARBA00022516"/>
    </source>
</evidence>
<evidence type="ECO:0000256" key="15">
    <source>
        <dbReference type="ARBA" id="ARBA00023136"/>
    </source>
</evidence>
<feature type="transmembrane region" description="Helical" evidence="19">
    <location>
        <begin position="191"/>
        <end position="214"/>
    </location>
</feature>
<gene>
    <name evidence="20" type="ORF">BSR29_06100</name>
</gene>
<dbReference type="Pfam" id="PF01148">
    <property type="entry name" value="CTP_transf_1"/>
    <property type="match status" value="1"/>
</dbReference>
<dbReference type="PANTHER" id="PTHR46382">
    <property type="entry name" value="PHOSPHATIDATE CYTIDYLYLTRANSFERASE"/>
    <property type="match status" value="1"/>
</dbReference>
<keyword evidence="11 18" id="KW-0812">Transmembrane</keyword>
<evidence type="ECO:0000256" key="2">
    <source>
        <dbReference type="ARBA" id="ARBA00004651"/>
    </source>
</evidence>
<keyword evidence="16" id="KW-0594">Phospholipid biosynthesis</keyword>
<feature type="transmembrane region" description="Helical" evidence="19">
    <location>
        <begin position="101"/>
        <end position="123"/>
    </location>
</feature>
<keyword evidence="15 19" id="KW-0472">Membrane</keyword>
<keyword evidence="21" id="KW-1185">Reference proteome</keyword>
<keyword evidence="12 18" id="KW-0548">Nucleotidyltransferase</keyword>
<comment type="subcellular location">
    <subcellularLocation>
        <location evidence="2">Cell membrane</location>
        <topology evidence="2">Multi-pass membrane protein</topology>
    </subcellularLocation>
</comment>
<evidence type="ECO:0000256" key="10">
    <source>
        <dbReference type="ARBA" id="ARBA00022679"/>
    </source>
</evidence>
<accession>A0A1Q5PL09</accession>
<feature type="transmembrane region" description="Helical" evidence="19">
    <location>
        <begin position="6"/>
        <end position="34"/>
    </location>
</feature>
<keyword evidence="14" id="KW-0443">Lipid metabolism</keyword>
<evidence type="ECO:0000256" key="11">
    <source>
        <dbReference type="ARBA" id="ARBA00022692"/>
    </source>
</evidence>
<dbReference type="EC" id="2.7.7.41" evidence="6 18"/>
<evidence type="ECO:0000256" key="14">
    <source>
        <dbReference type="ARBA" id="ARBA00023098"/>
    </source>
</evidence>
<evidence type="ECO:0000256" key="17">
    <source>
        <dbReference type="ARBA" id="ARBA00023264"/>
    </source>
</evidence>
<name>A0A1Q5PL09_9ACTO</name>
<keyword evidence="13 19" id="KW-1133">Transmembrane helix</keyword>
<dbReference type="AlphaFoldDB" id="A0A1Q5PL09"/>
<dbReference type="GO" id="GO:0005886">
    <property type="term" value="C:plasma membrane"/>
    <property type="evidence" value="ECO:0007669"/>
    <property type="project" value="UniProtKB-SubCell"/>
</dbReference>
<evidence type="ECO:0000256" key="1">
    <source>
        <dbReference type="ARBA" id="ARBA00001698"/>
    </source>
</evidence>
<sequence length="257" mass="27003">MGVAVVLSTVLVLSMVFTPVGFLVLACIGSLIALSELKAAFERAHADIAYPVMAVGAIGILVSAFKLGMEAAFVSYYAALGAAIIWHLVSGYSSRQTLRNIAVSAFALGYVPLLASFAVLLLLRGIWPVLLFVLITVGNDTGGYIAGVMFGKHPMAPSISPKKSWEGFAGSITATLLIGTIGMYLMGARPWWGIILGLLCAVTATAGDLAESLLKRDLGLKDMGNILPGHGGVMDRLDSLLVTAPACFLIMHMAFGW</sequence>
<evidence type="ECO:0000256" key="7">
    <source>
        <dbReference type="ARBA" id="ARBA00019373"/>
    </source>
</evidence>
<dbReference type="GO" id="GO:0016024">
    <property type="term" value="P:CDP-diacylglycerol biosynthetic process"/>
    <property type="evidence" value="ECO:0007669"/>
    <property type="project" value="UniProtKB-UniPathway"/>
</dbReference>
<evidence type="ECO:0000313" key="21">
    <source>
        <dbReference type="Proteomes" id="UP000186785"/>
    </source>
</evidence>
<dbReference type="UniPathway" id="UPA00557">
    <property type="reaction ID" value="UER00614"/>
</dbReference>
<dbReference type="InterPro" id="IPR000374">
    <property type="entry name" value="PC_trans"/>
</dbReference>
<evidence type="ECO:0000256" key="16">
    <source>
        <dbReference type="ARBA" id="ARBA00023209"/>
    </source>
</evidence>
<dbReference type="STRING" id="1921764.BSR28_08180"/>
<comment type="pathway">
    <text evidence="4">Lipid metabolism.</text>
</comment>
<feature type="transmembrane region" description="Helical" evidence="19">
    <location>
        <begin position="168"/>
        <end position="185"/>
    </location>
</feature>
<keyword evidence="17" id="KW-1208">Phospholipid metabolism</keyword>
<comment type="similarity">
    <text evidence="5 18">Belongs to the CDS family.</text>
</comment>
<feature type="transmembrane region" description="Helical" evidence="19">
    <location>
        <begin position="46"/>
        <end position="65"/>
    </location>
</feature>